<evidence type="ECO:0000256" key="1">
    <source>
        <dbReference type="ARBA" id="ARBA00004651"/>
    </source>
</evidence>
<feature type="transmembrane region" description="Helical" evidence="6">
    <location>
        <begin position="100"/>
        <end position="120"/>
    </location>
</feature>
<evidence type="ECO:0000313" key="9">
    <source>
        <dbReference type="Proteomes" id="UP000239210"/>
    </source>
</evidence>
<name>A0A2T0TWR7_9ACTN</name>
<dbReference type="GO" id="GO:0022857">
    <property type="term" value="F:transmembrane transporter activity"/>
    <property type="evidence" value="ECO:0007669"/>
    <property type="project" value="InterPro"/>
</dbReference>
<evidence type="ECO:0000313" key="8">
    <source>
        <dbReference type="EMBL" id="PRY50107.1"/>
    </source>
</evidence>
<dbReference type="OrthoDB" id="4484751at2"/>
<dbReference type="Pfam" id="PF07690">
    <property type="entry name" value="MFS_1"/>
    <property type="match status" value="2"/>
</dbReference>
<dbReference type="Gene3D" id="1.20.1720.10">
    <property type="entry name" value="Multidrug resistance protein D"/>
    <property type="match status" value="1"/>
</dbReference>
<dbReference type="EMBL" id="PVTG01000004">
    <property type="protein sequence ID" value="PRY50107.1"/>
    <property type="molecule type" value="Genomic_DNA"/>
</dbReference>
<feature type="transmembrane region" description="Helical" evidence="6">
    <location>
        <begin position="333"/>
        <end position="351"/>
    </location>
</feature>
<evidence type="ECO:0000256" key="4">
    <source>
        <dbReference type="ARBA" id="ARBA00022989"/>
    </source>
</evidence>
<dbReference type="InterPro" id="IPR011701">
    <property type="entry name" value="MFS"/>
</dbReference>
<dbReference type="PANTHER" id="PTHR42718">
    <property type="entry name" value="MAJOR FACILITATOR SUPERFAMILY MULTIDRUG TRANSPORTER MFSC"/>
    <property type="match status" value="1"/>
</dbReference>
<dbReference type="PANTHER" id="PTHR42718:SF9">
    <property type="entry name" value="MAJOR FACILITATOR SUPERFAMILY MULTIDRUG TRANSPORTER MFSC"/>
    <property type="match status" value="1"/>
</dbReference>
<dbReference type="InterPro" id="IPR036259">
    <property type="entry name" value="MFS_trans_sf"/>
</dbReference>
<feature type="transmembrane region" description="Helical" evidence="6">
    <location>
        <begin position="163"/>
        <end position="183"/>
    </location>
</feature>
<comment type="subcellular location">
    <subcellularLocation>
        <location evidence="1">Cell membrane</location>
        <topology evidence="1">Multi-pass membrane protein</topology>
    </subcellularLocation>
</comment>
<evidence type="ECO:0000256" key="5">
    <source>
        <dbReference type="ARBA" id="ARBA00023136"/>
    </source>
</evidence>
<accession>A0A2T0TWR7</accession>
<feature type="transmembrane region" description="Helical" evidence="6">
    <location>
        <begin position="75"/>
        <end position="94"/>
    </location>
</feature>
<reference evidence="8 9" key="1">
    <citation type="submission" date="2018-03" db="EMBL/GenBank/DDBJ databases">
        <title>Genomic Encyclopedia of Archaeal and Bacterial Type Strains, Phase II (KMG-II): from individual species to whole genera.</title>
        <authorList>
            <person name="Goeker M."/>
        </authorList>
    </citation>
    <scope>NUCLEOTIDE SEQUENCE [LARGE SCALE GENOMIC DNA]</scope>
    <source>
        <strain evidence="8 9">DSM 45416</strain>
    </source>
</reference>
<protein>
    <submittedName>
        <fullName evidence="8">MFS transporter</fullName>
    </submittedName>
</protein>
<keyword evidence="4 6" id="KW-1133">Transmembrane helix</keyword>
<keyword evidence="2" id="KW-0813">Transport</keyword>
<keyword evidence="5 6" id="KW-0472">Membrane</keyword>
<evidence type="ECO:0000256" key="2">
    <source>
        <dbReference type="ARBA" id="ARBA00022448"/>
    </source>
</evidence>
<dbReference type="InterPro" id="IPR020846">
    <property type="entry name" value="MFS_dom"/>
</dbReference>
<comment type="caution">
    <text evidence="8">The sequence shown here is derived from an EMBL/GenBank/DDBJ whole genome shotgun (WGS) entry which is preliminary data.</text>
</comment>
<feature type="transmembrane region" description="Helical" evidence="6">
    <location>
        <begin position="298"/>
        <end position="321"/>
    </location>
</feature>
<dbReference type="SUPFAM" id="SSF103473">
    <property type="entry name" value="MFS general substrate transporter"/>
    <property type="match status" value="2"/>
</dbReference>
<dbReference type="PROSITE" id="PS50850">
    <property type="entry name" value="MFS"/>
    <property type="match status" value="1"/>
</dbReference>
<feature type="transmembrane region" description="Helical" evidence="6">
    <location>
        <begin position="224"/>
        <end position="242"/>
    </location>
</feature>
<feature type="domain" description="Major facilitator superfamily (MFS) profile" evidence="7">
    <location>
        <begin position="5"/>
        <end position="457"/>
    </location>
</feature>
<dbReference type="Gene3D" id="1.20.1250.20">
    <property type="entry name" value="MFS general substrate transporter like domains"/>
    <property type="match status" value="1"/>
</dbReference>
<gene>
    <name evidence="8" type="ORF">LY71_104143</name>
</gene>
<feature type="transmembrane region" description="Helical" evidence="6">
    <location>
        <begin position="262"/>
        <end position="286"/>
    </location>
</feature>
<dbReference type="RefSeq" id="WP_106276355.1">
    <property type="nucleotide sequence ID" value="NZ_PVTG01000004.1"/>
</dbReference>
<evidence type="ECO:0000259" key="7">
    <source>
        <dbReference type="PROSITE" id="PS50850"/>
    </source>
</evidence>
<dbReference type="AlphaFoldDB" id="A0A2T0TWR7"/>
<feature type="transmembrane region" description="Helical" evidence="6">
    <location>
        <begin position="398"/>
        <end position="418"/>
    </location>
</feature>
<feature type="transmembrane region" description="Helical" evidence="6">
    <location>
        <begin position="430"/>
        <end position="451"/>
    </location>
</feature>
<feature type="transmembrane region" description="Helical" evidence="6">
    <location>
        <begin position="357"/>
        <end position="386"/>
    </location>
</feature>
<proteinExistence type="predicted"/>
<keyword evidence="9" id="KW-1185">Reference proteome</keyword>
<sequence length="465" mass="45416">MAPRSPRALVATLVFVGTVVAVISSLGAPLVPAVAAATGAALPDAQWSLTVTLLVGAVATPVVGRLGDGPQRRRVVLAVLAVVTLGGVLAALPLGLGWLVAGRALQGVGLGLTPLAIATAREALAGERSRSTIAALSVTVVSGMGLGYPLAGLVAEVGGVHTAFWAGAGVSAAALVAAAAVLPTPAAARGRRLDVVGALLLGAGLGGLLLALAEVETWGPASPLLWALAAASLVVLALWVAWELRTAEPLVDLRLARGRVALTAHSAALLVGLSNYLLLAAVPVIAQAPRAEGAGFGTSIVVAGLALLPFSAASVVGGRLARVVADRAGQTRVLPLAALAQGGAFVLFGLLRTDLWQLFAVMAVAGLGVGAAFAALPALVVAAVPPSETGSATSLNQVLRYVGFSVGSVLAATVLAAATPAGGGSPAAGGYTALAVVGVGICLLTAVVTGLTGRPAPAREAAAAR</sequence>
<feature type="transmembrane region" description="Helical" evidence="6">
    <location>
        <begin position="132"/>
        <end position="151"/>
    </location>
</feature>
<organism evidence="8 9">
    <name type="scientific">Geodermatophilus tzadiensis</name>
    <dbReference type="NCBI Taxonomy" id="1137988"/>
    <lineage>
        <taxon>Bacteria</taxon>
        <taxon>Bacillati</taxon>
        <taxon>Actinomycetota</taxon>
        <taxon>Actinomycetes</taxon>
        <taxon>Geodermatophilales</taxon>
        <taxon>Geodermatophilaceae</taxon>
        <taxon>Geodermatophilus</taxon>
    </lineage>
</organism>
<dbReference type="Proteomes" id="UP000239210">
    <property type="component" value="Unassembled WGS sequence"/>
</dbReference>
<dbReference type="GO" id="GO:0005886">
    <property type="term" value="C:plasma membrane"/>
    <property type="evidence" value="ECO:0007669"/>
    <property type="project" value="UniProtKB-SubCell"/>
</dbReference>
<evidence type="ECO:0000256" key="6">
    <source>
        <dbReference type="SAM" id="Phobius"/>
    </source>
</evidence>
<feature type="transmembrane region" description="Helical" evidence="6">
    <location>
        <begin position="45"/>
        <end position="63"/>
    </location>
</feature>
<keyword evidence="3 6" id="KW-0812">Transmembrane</keyword>
<evidence type="ECO:0000256" key="3">
    <source>
        <dbReference type="ARBA" id="ARBA00022692"/>
    </source>
</evidence>
<feature type="transmembrane region" description="Helical" evidence="6">
    <location>
        <begin position="195"/>
        <end position="212"/>
    </location>
</feature>